<dbReference type="CDD" id="cd05233">
    <property type="entry name" value="SDR_c"/>
    <property type="match status" value="1"/>
</dbReference>
<comment type="caution">
    <text evidence="3">The sequence shown here is derived from an EMBL/GenBank/DDBJ whole genome shotgun (WGS) entry which is preliminary data.</text>
</comment>
<gene>
    <name evidence="3" type="ORF">VTL71DRAFT_1793</name>
</gene>
<dbReference type="PRINTS" id="PR00081">
    <property type="entry name" value="GDHRDH"/>
</dbReference>
<reference evidence="3 4" key="1">
    <citation type="journal article" date="2024" name="Commun. Biol.">
        <title>Comparative genomic analysis of thermophilic fungi reveals convergent evolutionary adaptations and gene losses.</title>
        <authorList>
            <person name="Steindorff A.S."/>
            <person name="Aguilar-Pontes M.V."/>
            <person name="Robinson A.J."/>
            <person name="Andreopoulos B."/>
            <person name="LaButti K."/>
            <person name="Kuo A."/>
            <person name="Mondo S."/>
            <person name="Riley R."/>
            <person name="Otillar R."/>
            <person name="Haridas S."/>
            <person name="Lipzen A."/>
            <person name="Grimwood J."/>
            <person name="Schmutz J."/>
            <person name="Clum A."/>
            <person name="Reid I.D."/>
            <person name="Moisan M.C."/>
            <person name="Butler G."/>
            <person name="Nguyen T.T.M."/>
            <person name="Dewar K."/>
            <person name="Conant G."/>
            <person name="Drula E."/>
            <person name="Henrissat B."/>
            <person name="Hansel C."/>
            <person name="Singer S."/>
            <person name="Hutchinson M.I."/>
            <person name="de Vries R.P."/>
            <person name="Natvig D.O."/>
            <person name="Powell A.J."/>
            <person name="Tsang A."/>
            <person name="Grigoriev I.V."/>
        </authorList>
    </citation>
    <scope>NUCLEOTIDE SEQUENCE [LARGE SCALE GENOMIC DNA]</scope>
    <source>
        <strain evidence="3 4">CBS 494.80</strain>
    </source>
</reference>
<dbReference type="EMBL" id="JAZHXI010000010">
    <property type="protein sequence ID" value="KAL2067368.1"/>
    <property type="molecule type" value="Genomic_DNA"/>
</dbReference>
<evidence type="ECO:0000256" key="1">
    <source>
        <dbReference type="ARBA" id="ARBA00006484"/>
    </source>
</evidence>
<dbReference type="SUPFAM" id="SSF51735">
    <property type="entry name" value="NAD(P)-binding Rossmann-fold domains"/>
    <property type="match status" value="1"/>
</dbReference>
<organism evidence="3 4">
    <name type="scientific">Oculimacula yallundae</name>
    <dbReference type="NCBI Taxonomy" id="86028"/>
    <lineage>
        <taxon>Eukaryota</taxon>
        <taxon>Fungi</taxon>
        <taxon>Dikarya</taxon>
        <taxon>Ascomycota</taxon>
        <taxon>Pezizomycotina</taxon>
        <taxon>Leotiomycetes</taxon>
        <taxon>Helotiales</taxon>
        <taxon>Ploettnerulaceae</taxon>
        <taxon>Oculimacula</taxon>
    </lineage>
</organism>
<dbReference type="PANTHER" id="PTHR42901:SF1">
    <property type="entry name" value="ALCOHOL DEHYDROGENASE"/>
    <property type="match status" value="1"/>
</dbReference>
<evidence type="ECO:0000256" key="2">
    <source>
        <dbReference type="ARBA" id="ARBA00023002"/>
    </source>
</evidence>
<dbReference type="Proteomes" id="UP001595075">
    <property type="component" value="Unassembled WGS sequence"/>
</dbReference>
<accession>A0ABR4CBQ6</accession>
<proteinExistence type="inferred from homology"/>
<comment type="similarity">
    <text evidence="1">Belongs to the short-chain dehydrogenases/reductases (SDR) family.</text>
</comment>
<dbReference type="InterPro" id="IPR036291">
    <property type="entry name" value="NAD(P)-bd_dom_sf"/>
</dbReference>
<keyword evidence="2" id="KW-0560">Oxidoreductase</keyword>
<evidence type="ECO:0000313" key="3">
    <source>
        <dbReference type="EMBL" id="KAL2067368.1"/>
    </source>
</evidence>
<sequence>MAFPSYTKTFHTTSYPAIDPANAALSTAGKVVFITGGGSGIGARIAHAFAKAGSTQISIYGRTRSTLLATKASIEALYPLTQVQTHTGSLTDSTALNLALSLTTQTFSRKISILISNAAHLPIPTHLSTSVPADWFAGMETNVLGNLYLLQAFLSHSVPVSDSDSQLEKPIVVHVSTGLAHVSADKMSAYSVSKLAATRLWELFAVENPGVRVVNVHPGVVETEMNRRAMEGGLVLPFDDVELSASFIVWSVSREAEFLNGKFLWANWDVDELKAKREVIESTSELTIGLIGWGV</sequence>
<name>A0ABR4CBQ6_9HELO</name>
<keyword evidence="4" id="KW-1185">Reference proteome</keyword>
<dbReference type="InterPro" id="IPR002347">
    <property type="entry name" value="SDR_fam"/>
</dbReference>
<evidence type="ECO:0008006" key="5">
    <source>
        <dbReference type="Google" id="ProtNLM"/>
    </source>
</evidence>
<dbReference type="Pfam" id="PF00106">
    <property type="entry name" value="adh_short"/>
    <property type="match status" value="1"/>
</dbReference>
<dbReference type="Gene3D" id="3.40.50.720">
    <property type="entry name" value="NAD(P)-binding Rossmann-like Domain"/>
    <property type="match status" value="1"/>
</dbReference>
<evidence type="ECO:0000313" key="4">
    <source>
        <dbReference type="Proteomes" id="UP001595075"/>
    </source>
</evidence>
<protein>
    <recommendedName>
        <fullName evidence="5">NAD(P)-binding protein</fullName>
    </recommendedName>
</protein>
<dbReference type="PANTHER" id="PTHR42901">
    <property type="entry name" value="ALCOHOL DEHYDROGENASE"/>
    <property type="match status" value="1"/>
</dbReference>